<keyword evidence="2" id="KW-1185">Reference proteome</keyword>
<name>A0A8J2ZB17_9PROT</name>
<accession>A0A8J2ZB17</accession>
<reference evidence="1 2" key="1">
    <citation type="journal article" date="2014" name="Int. J. Syst. Evol. Microbiol.">
        <title>Complete genome sequence of Corynebacterium casei LMG S-19264T (=DSM 44701T), isolated from a smear-ripened cheese.</title>
        <authorList>
            <consortium name="US DOE Joint Genome Institute (JGI-PGF)"/>
            <person name="Walter F."/>
            <person name="Albersmeier A."/>
            <person name="Kalinowski J."/>
            <person name="Ruckert C."/>
        </authorList>
    </citation>
    <scope>NUCLEOTIDE SEQUENCE [LARGE SCALE GENOMIC DNA]</scope>
    <source>
        <strain evidence="1 2">CGMCC 1.16330</strain>
    </source>
</reference>
<dbReference type="AlphaFoldDB" id="A0A8J2ZB17"/>
<dbReference type="Proteomes" id="UP000597507">
    <property type="component" value="Unassembled WGS sequence"/>
</dbReference>
<gene>
    <name evidence="1" type="ORF">GCM10010964_22640</name>
</gene>
<protein>
    <submittedName>
        <fullName evidence="1">Uncharacterized protein</fullName>
    </submittedName>
</protein>
<evidence type="ECO:0000313" key="2">
    <source>
        <dbReference type="Proteomes" id="UP000597507"/>
    </source>
</evidence>
<sequence length="140" mass="15047">MTSHATADRRGLLRSAAPLAAALLGGGALMACRQQPVHTVSGTPFLSDGRGGLAERRRIILTAAATQGWTTSEPRRGGPIVARRSDGRRMIALEIRYDLHGFSFRHIDSSANLLYGGAEAHPLYNEWVRGLESAIVQQSA</sequence>
<dbReference type="InterPro" id="IPR006311">
    <property type="entry name" value="TAT_signal"/>
</dbReference>
<proteinExistence type="predicted"/>
<dbReference type="RefSeq" id="WP_188900236.1">
    <property type="nucleotide sequence ID" value="NZ_BMKS01000006.1"/>
</dbReference>
<dbReference type="EMBL" id="BMKS01000006">
    <property type="protein sequence ID" value="GGG34156.1"/>
    <property type="molecule type" value="Genomic_DNA"/>
</dbReference>
<dbReference type="PROSITE" id="PS51318">
    <property type="entry name" value="TAT"/>
    <property type="match status" value="1"/>
</dbReference>
<organism evidence="1 2">
    <name type="scientific">Caldovatus sediminis</name>
    <dbReference type="NCBI Taxonomy" id="2041189"/>
    <lineage>
        <taxon>Bacteria</taxon>
        <taxon>Pseudomonadati</taxon>
        <taxon>Pseudomonadota</taxon>
        <taxon>Alphaproteobacteria</taxon>
        <taxon>Acetobacterales</taxon>
        <taxon>Roseomonadaceae</taxon>
        <taxon>Caldovatus</taxon>
    </lineage>
</organism>
<comment type="caution">
    <text evidence="1">The sequence shown here is derived from an EMBL/GenBank/DDBJ whole genome shotgun (WGS) entry which is preliminary data.</text>
</comment>
<evidence type="ECO:0000313" key="1">
    <source>
        <dbReference type="EMBL" id="GGG34156.1"/>
    </source>
</evidence>